<dbReference type="PANTHER" id="PTHR33744:SF1">
    <property type="entry name" value="DNA-BINDING TRANSCRIPTIONAL ACTIVATOR ADER"/>
    <property type="match status" value="1"/>
</dbReference>
<sequence length="192" mass="18514">MPRSAWTADGPPAERPTGPATLLDAPDRAPRLLRERAARLRADLDAPHVVLAAGMDAPGTGTPVTGPGGTPGGGPGASATGPGSRTGSGPCSGPCSSATGPGGGPGAPAEDAAGRRRLWSAASHLAATRHGLAAARDGGTVLLPLDEGDTADALARRTARQLGTAVHAPVTVGASAPVAAPAARPGEVAAGY</sequence>
<feature type="compositionally biased region" description="Low complexity" evidence="1">
    <location>
        <begin position="77"/>
        <end position="99"/>
    </location>
</feature>
<gene>
    <name evidence="3" type="ORF">JOF35_003948</name>
</gene>
<dbReference type="InterPro" id="IPR041522">
    <property type="entry name" value="CdaR_GGDEF"/>
</dbReference>
<dbReference type="InterPro" id="IPR051448">
    <property type="entry name" value="CdaR-like_regulators"/>
</dbReference>
<feature type="region of interest" description="Disordered" evidence="1">
    <location>
        <begin position="1"/>
        <end position="30"/>
    </location>
</feature>
<name>A0ABT9KT98_9ACTN</name>
<evidence type="ECO:0000313" key="3">
    <source>
        <dbReference type="EMBL" id="MDP9611671.1"/>
    </source>
</evidence>
<dbReference type="PANTHER" id="PTHR33744">
    <property type="entry name" value="CARBOHYDRATE DIACID REGULATOR"/>
    <property type="match status" value="1"/>
</dbReference>
<dbReference type="EMBL" id="JAURUE010000001">
    <property type="protein sequence ID" value="MDP9611671.1"/>
    <property type="molecule type" value="Genomic_DNA"/>
</dbReference>
<comment type="caution">
    <text evidence="3">The sequence shown here is derived from an EMBL/GenBank/DDBJ whole genome shotgun (WGS) entry which is preliminary data.</text>
</comment>
<organism evidence="3 4">
    <name type="scientific">Streptomyces demainii</name>
    <dbReference type="NCBI Taxonomy" id="588122"/>
    <lineage>
        <taxon>Bacteria</taxon>
        <taxon>Bacillati</taxon>
        <taxon>Actinomycetota</taxon>
        <taxon>Actinomycetes</taxon>
        <taxon>Kitasatosporales</taxon>
        <taxon>Streptomycetaceae</taxon>
        <taxon>Streptomyces</taxon>
    </lineage>
</organism>
<evidence type="ECO:0000256" key="1">
    <source>
        <dbReference type="SAM" id="MobiDB-lite"/>
    </source>
</evidence>
<protein>
    <recommendedName>
        <fullName evidence="2">CdaR GGDEF-like domain-containing protein</fullName>
    </recommendedName>
</protein>
<evidence type="ECO:0000313" key="4">
    <source>
        <dbReference type="Proteomes" id="UP001234880"/>
    </source>
</evidence>
<feature type="region of interest" description="Disordered" evidence="1">
    <location>
        <begin position="54"/>
        <end position="112"/>
    </location>
</feature>
<feature type="domain" description="CdaR GGDEF-like" evidence="2">
    <location>
        <begin position="30"/>
        <end position="182"/>
    </location>
</feature>
<proteinExistence type="predicted"/>
<evidence type="ECO:0000259" key="2">
    <source>
        <dbReference type="Pfam" id="PF17853"/>
    </source>
</evidence>
<dbReference type="Pfam" id="PF17853">
    <property type="entry name" value="GGDEF_2"/>
    <property type="match status" value="1"/>
</dbReference>
<accession>A0ABT9KT98</accession>
<feature type="compositionally biased region" description="Gly residues" evidence="1">
    <location>
        <begin position="66"/>
        <end position="76"/>
    </location>
</feature>
<dbReference type="Proteomes" id="UP001234880">
    <property type="component" value="Unassembled WGS sequence"/>
</dbReference>
<keyword evidence="4" id="KW-1185">Reference proteome</keyword>
<reference evidence="3 4" key="1">
    <citation type="submission" date="2023-07" db="EMBL/GenBank/DDBJ databases">
        <title>Sequencing the genomes of 1000 actinobacteria strains.</title>
        <authorList>
            <person name="Klenk H.-P."/>
        </authorList>
    </citation>
    <scope>NUCLEOTIDE SEQUENCE [LARGE SCALE GENOMIC DNA]</scope>
    <source>
        <strain evidence="3 4">DSM 41600</strain>
    </source>
</reference>